<keyword evidence="3" id="KW-1185">Reference proteome</keyword>
<dbReference type="GO" id="GO:0006450">
    <property type="term" value="P:regulation of translational fidelity"/>
    <property type="evidence" value="ECO:0007669"/>
    <property type="project" value="InterPro"/>
</dbReference>
<feature type="domain" description="J" evidence="1">
    <location>
        <begin position="100"/>
        <end position="173"/>
    </location>
</feature>
<dbReference type="InterPro" id="IPR036869">
    <property type="entry name" value="J_dom_sf"/>
</dbReference>
<dbReference type="EMBL" id="UYRX01000870">
    <property type="protein sequence ID" value="VDK86803.1"/>
    <property type="molecule type" value="Genomic_DNA"/>
</dbReference>
<dbReference type="AlphaFoldDB" id="A0A3P6TUY4"/>
<evidence type="ECO:0000313" key="2">
    <source>
        <dbReference type="EMBL" id="VDK86803.1"/>
    </source>
</evidence>
<dbReference type="GO" id="GO:0005829">
    <property type="term" value="C:cytosol"/>
    <property type="evidence" value="ECO:0007669"/>
    <property type="project" value="TreeGrafter"/>
</dbReference>
<dbReference type="Pfam" id="PF00226">
    <property type="entry name" value="DnaJ"/>
    <property type="match status" value="1"/>
</dbReference>
<dbReference type="SUPFAM" id="SSF46565">
    <property type="entry name" value="Chaperone J-domain"/>
    <property type="match status" value="1"/>
</dbReference>
<reference evidence="2 3" key="1">
    <citation type="submission" date="2018-08" db="EMBL/GenBank/DDBJ databases">
        <authorList>
            <person name="Laetsch R D."/>
            <person name="Stevens L."/>
            <person name="Kumar S."/>
            <person name="Blaxter L. M."/>
        </authorList>
    </citation>
    <scope>NUCLEOTIDE SEQUENCE [LARGE SCALE GENOMIC DNA]</scope>
</reference>
<evidence type="ECO:0000259" key="1">
    <source>
        <dbReference type="PROSITE" id="PS50076"/>
    </source>
</evidence>
<protein>
    <recommendedName>
        <fullName evidence="1">J domain-containing protein</fullName>
    </recommendedName>
</protein>
<gene>
    <name evidence="2" type="ORF">NLS_LOCUS7815</name>
</gene>
<dbReference type="SMART" id="SM00271">
    <property type="entry name" value="DnaJ"/>
    <property type="match status" value="1"/>
</dbReference>
<dbReference type="GO" id="GO:0030544">
    <property type="term" value="F:Hsp70 protein binding"/>
    <property type="evidence" value="ECO:0007669"/>
    <property type="project" value="InterPro"/>
</dbReference>
<dbReference type="GO" id="GO:0051083">
    <property type="term" value="P:'de novo' cotranslational protein folding"/>
    <property type="evidence" value="ECO:0007669"/>
    <property type="project" value="InterPro"/>
</dbReference>
<dbReference type="CDD" id="cd06257">
    <property type="entry name" value="DnaJ"/>
    <property type="match status" value="1"/>
</dbReference>
<proteinExistence type="predicted"/>
<dbReference type="InterPro" id="IPR044634">
    <property type="entry name" value="Zuotin/DnaJC2"/>
</dbReference>
<dbReference type="GO" id="GO:0043022">
    <property type="term" value="F:ribosome binding"/>
    <property type="evidence" value="ECO:0007669"/>
    <property type="project" value="InterPro"/>
</dbReference>
<dbReference type="Proteomes" id="UP000277928">
    <property type="component" value="Unassembled WGS sequence"/>
</dbReference>
<sequence>MPLSGLDLAIYGFNRNTHKVEEAGISYELRIIRDKLTLGLSTEPVLKQSLTVESAVGNWTSEDNVKGSGTCAVHEFMDPDDEHYLRFLKNLDPKRYKNQDHYKVLGLSNLRWQASTSQIRTAYRAKVLKHHPDKNNSLGVEVNGSEDYFTCITKAYEQLGLSEQKRKAYDSVDPLFDDSIPEEKMISSDNFYDIMEPIFSRNARWSVRQPVPSLGDISSTQDEVDRFYSFWFNWDSWREFSYLDEENKEKGEDRWERREIEKLNK</sequence>
<dbReference type="Gene3D" id="1.10.287.110">
    <property type="entry name" value="DnaJ domain"/>
    <property type="match status" value="1"/>
</dbReference>
<dbReference type="InterPro" id="IPR001623">
    <property type="entry name" value="DnaJ_domain"/>
</dbReference>
<dbReference type="OrthoDB" id="5826530at2759"/>
<organism evidence="2 3">
    <name type="scientific">Litomosoides sigmodontis</name>
    <name type="common">Filarial nematode worm</name>
    <dbReference type="NCBI Taxonomy" id="42156"/>
    <lineage>
        <taxon>Eukaryota</taxon>
        <taxon>Metazoa</taxon>
        <taxon>Ecdysozoa</taxon>
        <taxon>Nematoda</taxon>
        <taxon>Chromadorea</taxon>
        <taxon>Rhabditida</taxon>
        <taxon>Spirurina</taxon>
        <taxon>Spiruromorpha</taxon>
        <taxon>Filarioidea</taxon>
        <taxon>Onchocercidae</taxon>
        <taxon>Litomosoides</taxon>
    </lineage>
</organism>
<dbReference type="PANTHER" id="PTHR43999:SF1">
    <property type="entry name" value="DNAJ HOMOLOG SUBFAMILY C MEMBER 2"/>
    <property type="match status" value="1"/>
</dbReference>
<name>A0A3P6TUY4_LITSI</name>
<dbReference type="STRING" id="42156.A0A3P6TUY4"/>
<dbReference type="PROSITE" id="PS50076">
    <property type="entry name" value="DNAJ_2"/>
    <property type="match status" value="1"/>
</dbReference>
<evidence type="ECO:0000313" key="3">
    <source>
        <dbReference type="Proteomes" id="UP000277928"/>
    </source>
</evidence>
<feature type="non-terminal residue" evidence="2">
    <location>
        <position position="265"/>
    </location>
</feature>
<accession>A0A3P6TUY4</accession>
<dbReference type="InterPro" id="IPR054076">
    <property type="entry name" value="ZUO1-like_ZHD"/>
</dbReference>
<dbReference type="PANTHER" id="PTHR43999">
    <property type="entry name" value="DNAJ HOMOLOG SUBFAMILY C MEMBER 2"/>
    <property type="match status" value="1"/>
</dbReference>
<dbReference type="Pfam" id="PF21884">
    <property type="entry name" value="ZUO1-like_ZHD"/>
    <property type="match status" value="1"/>
</dbReference>